<name>N0B707_9HYPH</name>
<dbReference type="NCBIfam" id="TIGR01460">
    <property type="entry name" value="HAD-SF-IIA"/>
    <property type="match status" value="1"/>
</dbReference>
<dbReference type="InterPro" id="IPR006357">
    <property type="entry name" value="HAD-SF_hydro_IIA"/>
</dbReference>
<protein>
    <submittedName>
        <fullName evidence="1">HAD-superfamily hydrolase-like protein</fullName>
    </submittedName>
</protein>
<dbReference type="KEGG" id="hdt:HYPDE_31588"/>
<keyword evidence="1" id="KW-0378">Hydrolase</keyword>
<gene>
    <name evidence="1" type="ORF">HYPDE_31588</name>
</gene>
<dbReference type="GO" id="GO:0016791">
    <property type="term" value="F:phosphatase activity"/>
    <property type="evidence" value="ECO:0007669"/>
    <property type="project" value="TreeGrafter"/>
</dbReference>
<dbReference type="HOGENOM" id="CLU_043473_2_0_5"/>
<dbReference type="NCBIfam" id="TIGR01459">
    <property type="entry name" value="HAD-SF-IIA-hyp4"/>
    <property type="match status" value="1"/>
</dbReference>
<dbReference type="Pfam" id="PF13344">
    <property type="entry name" value="Hydrolase_6"/>
    <property type="match status" value="1"/>
</dbReference>
<dbReference type="OrthoDB" id="9791073at2"/>
<dbReference type="AlphaFoldDB" id="N0B707"/>
<dbReference type="PANTHER" id="PTHR19288">
    <property type="entry name" value="4-NITROPHENYLPHOSPHATASE-RELATED"/>
    <property type="match status" value="1"/>
</dbReference>
<dbReference type="STRING" id="670307.HYPDE_31588"/>
<evidence type="ECO:0000313" key="1">
    <source>
        <dbReference type="EMBL" id="AGK57992.1"/>
    </source>
</evidence>
<dbReference type="SUPFAM" id="SSF56784">
    <property type="entry name" value="HAD-like"/>
    <property type="match status" value="1"/>
</dbReference>
<dbReference type="InterPro" id="IPR036412">
    <property type="entry name" value="HAD-like_sf"/>
</dbReference>
<proteinExistence type="predicted"/>
<dbReference type="Pfam" id="PF13242">
    <property type="entry name" value="Hydrolase_like"/>
    <property type="match status" value="1"/>
</dbReference>
<dbReference type="GO" id="GO:0005737">
    <property type="term" value="C:cytoplasm"/>
    <property type="evidence" value="ECO:0007669"/>
    <property type="project" value="TreeGrafter"/>
</dbReference>
<reference evidence="1 2" key="1">
    <citation type="journal article" date="2013" name="Genome Announc.">
        <title>Genome sequences for three denitrifying bacterial strains isolated from a uranium- and nitrate-contaminated subsurface environment.</title>
        <authorList>
            <person name="Venkatramanan R."/>
            <person name="Prakash O."/>
            <person name="Woyke T."/>
            <person name="Chain P."/>
            <person name="Goodwin L.A."/>
            <person name="Watson D."/>
            <person name="Brooks S."/>
            <person name="Kostka J.E."/>
            <person name="Green S.J."/>
        </authorList>
    </citation>
    <scope>NUCLEOTIDE SEQUENCE [LARGE SCALE GENOMIC DNA]</scope>
    <source>
        <strain evidence="1 2">1NES1</strain>
    </source>
</reference>
<sequence length="307" mass="33298">MIVRPAETGKRLLLPSLKTSPPPPTLSHAAPLLARYDVIFCDVWGVVHNGLTAFEGACATLEKFRNGGGTVILVSNAPVPKHRVAETLETRHVPRSAWDDIVSSGDIALAHLDERGFQRLYCIGPQDRDEALFSALKARSVPLADAEAIICTGLNFDRSETPDDYRGLLAEALQHRLPFICANPDFVVDVGGTLLYCAGAIADLYAHMGGAVFWAGKPHLNTYETAHAKAEALRDQNVPREKILVIGDSLRTDMKGAENFGCDALFIASGIHRHETMDEISLSPKRLEELFVPGSPPAIGAMAELAW</sequence>
<dbReference type="PANTHER" id="PTHR19288:SF90">
    <property type="entry name" value="OS08G0542600 PROTEIN"/>
    <property type="match status" value="1"/>
</dbReference>
<evidence type="ECO:0000313" key="2">
    <source>
        <dbReference type="Proteomes" id="UP000005952"/>
    </source>
</evidence>
<organism evidence="1 2">
    <name type="scientific">Hyphomicrobium denitrificans 1NES1</name>
    <dbReference type="NCBI Taxonomy" id="670307"/>
    <lineage>
        <taxon>Bacteria</taxon>
        <taxon>Pseudomonadati</taxon>
        <taxon>Pseudomonadota</taxon>
        <taxon>Alphaproteobacteria</taxon>
        <taxon>Hyphomicrobiales</taxon>
        <taxon>Hyphomicrobiaceae</taxon>
        <taxon>Hyphomicrobium</taxon>
    </lineage>
</organism>
<dbReference type="eggNOG" id="COG0647">
    <property type="taxonomic scope" value="Bacteria"/>
</dbReference>
<dbReference type="InterPro" id="IPR023214">
    <property type="entry name" value="HAD_sf"/>
</dbReference>
<dbReference type="EMBL" id="CP005587">
    <property type="protein sequence ID" value="AGK57992.1"/>
    <property type="molecule type" value="Genomic_DNA"/>
</dbReference>
<dbReference type="Proteomes" id="UP000005952">
    <property type="component" value="Chromosome"/>
</dbReference>
<keyword evidence="2" id="KW-1185">Reference proteome</keyword>
<accession>N0B707</accession>
<dbReference type="Gene3D" id="3.40.50.1000">
    <property type="entry name" value="HAD superfamily/HAD-like"/>
    <property type="match status" value="2"/>
</dbReference>
<dbReference type="InterPro" id="IPR006356">
    <property type="entry name" value="HAD-SF_hydro_IIA_hyp3"/>
</dbReference>